<dbReference type="Gene3D" id="3.40.50.1000">
    <property type="entry name" value="HAD superfamily/HAD-like"/>
    <property type="match status" value="1"/>
</dbReference>
<dbReference type="NCBIfam" id="TIGR01484">
    <property type="entry name" value="HAD-SF-IIB"/>
    <property type="match status" value="1"/>
</dbReference>
<dbReference type="SFLD" id="SFLDS00003">
    <property type="entry name" value="Haloacid_Dehalogenase"/>
    <property type="match status" value="1"/>
</dbReference>
<organism evidence="1 2">
    <name type="scientific">Ereboglobus luteus</name>
    <dbReference type="NCBI Taxonomy" id="1796921"/>
    <lineage>
        <taxon>Bacteria</taxon>
        <taxon>Pseudomonadati</taxon>
        <taxon>Verrucomicrobiota</taxon>
        <taxon>Opitutia</taxon>
        <taxon>Opitutales</taxon>
        <taxon>Opitutaceae</taxon>
        <taxon>Ereboglobus</taxon>
    </lineage>
</organism>
<dbReference type="Pfam" id="PF08282">
    <property type="entry name" value="Hydrolase_3"/>
    <property type="match status" value="1"/>
</dbReference>
<dbReference type="GO" id="GO:0016791">
    <property type="term" value="F:phosphatase activity"/>
    <property type="evidence" value="ECO:0007669"/>
    <property type="project" value="TreeGrafter"/>
</dbReference>
<dbReference type="Gene3D" id="3.30.1240.10">
    <property type="match status" value="1"/>
</dbReference>
<dbReference type="InterPro" id="IPR036412">
    <property type="entry name" value="HAD-like_sf"/>
</dbReference>
<dbReference type="Proteomes" id="UP000244896">
    <property type="component" value="Chromosome"/>
</dbReference>
<dbReference type="InterPro" id="IPR023214">
    <property type="entry name" value="HAD_sf"/>
</dbReference>
<dbReference type="PANTHER" id="PTHR10000">
    <property type="entry name" value="PHOSPHOSERINE PHOSPHATASE"/>
    <property type="match status" value="1"/>
</dbReference>
<dbReference type="SUPFAM" id="SSF56784">
    <property type="entry name" value="HAD-like"/>
    <property type="match status" value="1"/>
</dbReference>
<accession>A0A2U8E4R7</accession>
<keyword evidence="2" id="KW-1185">Reference proteome</keyword>
<evidence type="ECO:0000313" key="2">
    <source>
        <dbReference type="Proteomes" id="UP000244896"/>
    </source>
</evidence>
<dbReference type="GO" id="GO:0000287">
    <property type="term" value="F:magnesium ion binding"/>
    <property type="evidence" value="ECO:0007669"/>
    <property type="project" value="TreeGrafter"/>
</dbReference>
<gene>
    <name evidence="1" type="ORF">CKA38_11900</name>
</gene>
<dbReference type="RefSeq" id="WP_108825671.1">
    <property type="nucleotide sequence ID" value="NZ_CP023004.1"/>
</dbReference>
<name>A0A2U8E4R7_9BACT</name>
<sequence>MPRKFRLAAIDIDGTLIHNPSLIISEANRNAIARMQDAGIEIALASGRHHASMLPFVAQLSGLRWMVSSQGCEVSDISRREVLEKVFIPASVAQQAITLGRSLGYAIAVYADDGIYRLDAPEKIEAYAGLDGGKITEITDAQALEKPLLKVMWTGDENSMTGIETMPELATLDATHVRTHTYLYEFLPSGVTKGTGVARLAAHLGISADETIAFGDAENDIPLFQWAGFSVAMPSRWPAARAAATITAPDGPPETAFARSVEKAVDFS</sequence>
<dbReference type="SFLD" id="SFLDG01140">
    <property type="entry name" value="C2.B:_Phosphomannomutase_and_P"/>
    <property type="match status" value="1"/>
</dbReference>
<evidence type="ECO:0008006" key="3">
    <source>
        <dbReference type="Google" id="ProtNLM"/>
    </source>
</evidence>
<proteinExistence type="predicted"/>
<dbReference type="PANTHER" id="PTHR10000:SF8">
    <property type="entry name" value="HAD SUPERFAMILY HYDROLASE-LIKE, TYPE 3"/>
    <property type="match status" value="1"/>
</dbReference>
<dbReference type="NCBIfam" id="TIGR00099">
    <property type="entry name" value="Cof-subfamily"/>
    <property type="match status" value="1"/>
</dbReference>
<protein>
    <recommendedName>
        <fullName evidence="3">Haloacid dehalogenase</fullName>
    </recommendedName>
</protein>
<evidence type="ECO:0000313" key="1">
    <source>
        <dbReference type="EMBL" id="AWI09857.1"/>
    </source>
</evidence>
<reference evidence="1 2" key="1">
    <citation type="journal article" date="2018" name="Syst. Appl. Microbiol.">
        <title>Ereboglobus luteus gen. nov. sp. nov. from cockroach guts, and new insights into the oxygen relationship of the genera Opitutus and Didymococcus (Verrucomicrobia: Opitutaceae).</title>
        <authorList>
            <person name="Tegtmeier D."/>
            <person name="Belitz A."/>
            <person name="Radek R."/>
            <person name="Heimerl T."/>
            <person name="Brune A."/>
        </authorList>
    </citation>
    <scope>NUCLEOTIDE SEQUENCE [LARGE SCALE GENOMIC DNA]</scope>
    <source>
        <strain evidence="1 2">Ho45</strain>
    </source>
</reference>
<dbReference type="CDD" id="cd07516">
    <property type="entry name" value="HAD_Pase"/>
    <property type="match status" value="1"/>
</dbReference>
<dbReference type="OrthoDB" id="9781413at2"/>
<dbReference type="AlphaFoldDB" id="A0A2U8E4R7"/>
<dbReference type="EMBL" id="CP023004">
    <property type="protein sequence ID" value="AWI09857.1"/>
    <property type="molecule type" value="Genomic_DNA"/>
</dbReference>
<dbReference type="GO" id="GO:0005829">
    <property type="term" value="C:cytosol"/>
    <property type="evidence" value="ECO:0007669"/>
    <property type="project" value="TreeGrafter"/>
</dbReference>
<dbReference type="InterPro" id="IPR000150">
    <property type="entry name" value="Cof"/>
</dbReference>
<dbReference type="InterPro" id="IPR006379">
    <property type="entry name" value="HAD-SF_hydro_IIB"/>
</dbReference>
<dbReference type="KEGG" id="elut:CKA38_11900"/>